<feature type="compositionally biased region" description="Low complexity" evidence="1">
    <location>
        <begin position="723"/>
        <end position="741"/>
    </location>
</feature>
<comment type="caution">
    <text evidence="2">The sequence shown here is derived from an EMBL/GenBank/DDBJ whole genome shotgun (WGS) entry which is preliminary data.</text>
</comment>
<dbReference type="EMBL" id="JARVKF010000330">
    <property type="protein sequence ID" value="KAK9419210.1"/>
    <property type="molecule type" value="Genomic_DNA"/>
</dbReference>
<dbReference type="Proteomes" id="UP001408356">
    <property type="component" value="Unassembled WGS sequence"/>
</dbReference>
<accession>A0ABR2UX19</accession>
<feature type="compositionally biased region" description="Polar residues" evidence="1">
    <location>
        <begin position="749"/>
        <end position="758"/>
    </location>
</feature>
<feature type="compositionally biased region" description="Polar residues" evidence="1">
    <location>
        <begin position="16"/>
        <end position="27"/>
    </location>
</feature>
<feature type="region of interest" description="Disordered" evidence="1">
    <location>
        <begin position="1"/>
        <end position="27"/>
    </location>
</feature>
<feature type="region of interest" description="Disordered" evidence="1">
    <location>
        <begin position="720"/>
        <end position="791"/>
    </location>
</feature>
<gene>
    <name evidence="2" type="ORF">SUNI508_01187</name>
</gene>
<evidence type="ECO:0000256" key="1">
    <source>
        <dbReference type="SAM" id="MobiDB-lite"/>
    </source>
</evidence>
<name>A0ABR2UX19_9PEZI</name>
<protein>
    <submittedName>
        <fullName evidence="2">Uncharacterized protein</fullName>
    </submittedName>
</protein>
<feature type="compositionally biased region" description="Basic and acidic residues" evidence="1">
    <location>
        <begin position="760"/>
        <end position="782"/>
    </location>
</feature>
<evidence type="ECO:0000313" key="3">
    <source>
        <dbReference type="Proteomes" id="UP001408356"/>
    </source>
</evidence>
<keyword evidence="3" id="KW-1185">Reference proteome</keyword>
<feature type="region of interest" description="Disordered" evidence="1">
    <location>
        <begin position="137"/>
        <end position="165"/>
    </location>
</feature>
<organism evidence="2 3">
    <name type="scientific">Seiridium unicorne</name>
    <dbReference type="NCBI Taxonomy" id="138068"/>
    <lineage>
        <taxon>Eukaryota</taxon>
        <taxon>Fungi</taxon>
        <taxon>Dikarya</taxon>
        <taxon>Ascomycota</taxon>
        <taxon>Pezizomycotina</taxon>
        <taxon>Sordariomycetes</taxon>
        <taxon>Xylariomycetidae</taxon>
        <taxon>Amphisphaeriales</taxon>
        <taxon>Sporocadaceae</taxon>
        <taxon>Seiridium</taxon>
    </lineage>
</organism>
<evidence type="ECO:0000313" key="2">
    <source>
        <dbReference type="EMBL" id="KAK9419210.1"/>
    </source>
</evidence>
<sequence>MEELRTPHRPKYRVTKPQQRGDQTQPWTASRCRRLLRPLLSRLALLRRDAALLHNQSLRIEAPREELSAKRSAEDCTWLAPRKKLRRTYSQRSAGYPLPEAVKPAPVKFKAAKDLQRDSCTGEIIAFTPLLRRVRGHHVSSPVEGPQTSGNDGQHHRKRKSGSSSIFDERLTSIRMRVSPTRYADYEAIFRNTDALLNAVSRSPSNKGASALMDMCLRKMPRYVAGVVAWEVYEAEKDGTRSNTTGADVASRVYTELESLGASDTGWAHLRTLVEADAVSALADAMAEGLFPDEFAMMLIELCSGYGVHQLGDLLEVFLARQYPQPLNTEEGFSENASLRPLSFLRDISARSGRSTLLLQQLSILLVQGLLPYTWLATKQFEEIWASAYRLLARGRTSLDPVDYLATSIVLLYRQQQLNDKQIQPDLRGECHQASTSALSVLSSMRRLNQDELLTGYRSNSERIERIGRGLAFVFNACLMETRSWKGRRGKPRDLLCLAAFLSSPESQGERIDASVARIIKLMREKKTGELCPTRHSDNDIYSLIAAVARICGRGTSQASRYYLLAFCKQLGRLDLGAEVLEDIKQGGAFFLAQQSNDLRDLLYAEKLVTASVDHSSGQTFLPGKPTLFEGYRWDETISEWVTVSPAAEKKSSKRRSFRSLTNSGAGQIELLRRPPDSEITSPIGLSDLTSCAADSFGNHGSSVYAIFETSDSMDNAVVQQASGISSRPNRNPSSSGNSGRVTALLNGRKSSPSSTKALTLHDELGNDKENRGQQIMTEKRRSGGTRKSHPIKRRIRLSGGDCHSDDELAI</sequence>
<reference evidence="2 3" key="1">
    <citation type="journal article" date="2024" name="J. Plant Pathol.">
        <title>Sequence and assembly of the genome of Seiridium unicorne, isolate CBS 538.82, causal agent of cypress canker disease.</title>
        <authorList>
            <person name="Scali E."/>
            <person name="Rocca G.D."/>
            <person name="Danti R."/>
            <person name="Garbelotto M."/>
            <person name="Barberini S."/>
            <person name="Baroncelli R."/>
            <person name="Emiliani G."/>
        </authorList>
    </citation>
    <scope>NUCLEOTIDE SEQUENCE [LARGE SCALE GENOMIC DNA]</scope>
    <source>
        <strain evidence="2 3">BM-138-508</strain>
    </source>
</reference>
<proteinExistence type="predicted"/>